<comment type="caution">
    <text evidence="1">The sequence shown here is derived from an EMBL/GenBank/DDBJ whole genome shotgun (WGS) entry which is preliminary data.</text>
</comment>
<keyword evidence="2" id="KW-1185">Reference proteome</keyword>
<protein>
    <submittedName>
        <fullName evidence="1">Uncharacterized protein</fullName>
    </submittedName>
</protein>
<gene>
    <name evidence="1" type="ORF">GGR00_005522</name>
</gene>
<evidence type="ECO:0000313" key="1">
    <source>
        <dbReference type="EMBL" id="MBB6357698.1"/>
    </source>
</evidence>
<proteinExistence type="predicted"/>
<dbReference type="Proteomes" id="UP000536262">
    <property type="component" value="Unassembled WGS sequence"/>
</dbReference>
<accession>A0A7X0FE02</accession>
<reference evidence="1 2" key="1">
    <citation type="submission" date="2020-08" db="EMBL/GenBank/DDBJ databases">
        <title>Genomic Encyclopedia of Type Strains, Phase IV (KMG-IV): sequencing the most valuable type-strain genomes for metagenomic binning, comparative biology and taxonomic classification.</title>
        <authorList>
            <person name="Goeker M."/>
        </authorList>
    </citation>
    <scope>NUCLEOTIDE SEQUENCE [LARGE SCALE GENOMIC DNA]</scope>
    <source>
        <strain evidence="1 2">DSM 7051</strain>
    </source>
</reference>
<evidence type="ECO:0000313" key="2">
    <source>
        <dbReference type="Proteomes" id="UP000536262"/>
    </source>
</evidence>
<organism evidence="1 2">
    <name type="scientific">Aminobacter aganoensis</name>
    <dbReference type="NCBI Taxonomy" id="83264"/>
    <lineage>
        <taxon>Bacteria</taxon>
        <taxon>Pseudomonadati</taxon>
        <taxon>Pseudomonadota</taxon>
        <taxon>Alphaproteobacteria</taxon>
        <taxon>Hyphomicrobiales</taxon>
        <taxon>Phyllobacteriaceae</taxon>
        <taxon>Aminobacter</taxon>
    </lineage>
</organism>
<dbReference type="AlphaFoldDB" id="A0A7X0FE02"/>
<dbReference type="EMBL" id="JACHOU010000029">
    <property type="protein sequence ID" value="MBB6357698.1"/>
    <property type="molecule type" value="Genomic_DNA"/>
</dbReference>
<sequence>MAEEYGLSDGQARALIHLHGPSREKLRLSRSRS</sequence>
<name>A0A7X0FE02_9HYPH</name>